<evidence type="ECO:0008006" key="4">
    <source>
        <dbReference type="Google" id="ProtNLM"/>
    </source>
</evidence>
<gene>
    <name evidence="2" type="ORF">LZ012_10835</name>
</gene>
<name>A0ABS9K2S9_9RHOO</name>
<sequence>MPAMKDFERSREQRGLNFAVVVSLAIHLLVLFAPHHEPSDSSGGPSRLEARLAPSKKAVEPVAEAAPKPATTKPSKTAPRSRVMTAPKSPSSTPQWTVAQKAEMDGFLNELADQAKATPKPTLAQRSLAMAREAGRQLAQQDAAGDALLELRPNGPPANPFSLEIYLDGLVRRLNRSAGFVNSERKHRGVQTAAVQFRLNPDGSLKSFVVLNAADQADEVAFIKEVVTRSVPFSPFPPDIDKAARSLGVTICIRPGYNNEPGFSRMQGSRCA</sequence>
<keyword evidence="3" id="KW-1185">Reference proteome</keyword>
<dbReference type="EMBL" id="JAKLTN010000002">
    <property type="protein sequence ID" value="MCG2577489.1"/>
    <property type="molecule type" value="Genomic_DNA"/>
</dbReference>
<evidence type="ECO:0000313" key="2">
    <source>
        <dbReference type="EMBL" id="MCG2577489.1"/>
    </source>
</evidence>
<feature type="region of interest" description="Disordered" evidence="1">
    <location>
        <begin position="36"/>
        <end position="96"/>
    </location>
</feature>
<dbReference type="Proteomes" id="UP001165384">
    <property type="component" value="Unassembled WGS sequence"/>
</dbReference>
<protein>
    <recommendedName>
        <fullName evidence="4">TonB family protein</fullName>
    </recommendedName>
</protein>
<reference evidence="2" key="1">
    <citation type="submission" date="2022-01" db="EMBL/GenBank/DDBJ databases">
        <authorList>
            <person name="Jo J.-H."/>
            <person name="Im W.-T."/>
        </authorList>
    </citation>
    <scope>NUCLEOTIDE SEQUENCE</scope>
    <source>
        <strain evidence="2">XY25</strain>
    </source>
</reference>
<comment type="caution">
    <text evidence="2">The sequence shown here is derived from an EMBL/GenBank/DDBJ whole genome shotgun (WGS) entry which is preliminary data.</text>
</comment>
<accession>A0ABS9K2S9</accession>
<feature type="compositionally biased region" description="Low complexity" evidence="1">
    <location>
        <begin position="60"/>
        <end position="78"/>
    </location>
</feature>
<evidence type="ECO:0000256" key="1">
    <source>
        <dbReference type="SAM" id="MobiDB-lite"/>
    </source>
</evidence>
<evidence type="ECO:0000313" key="3">
    <source>
        <dbReference type="Proteomes" id="UP001165384"/>
    </source>
</evidence>
<dbReference type="RefSeq" id="WP_275710632.1">
    <property type="nucleotide sequence ID" value="NZ_JAKLTN010000002.1"/>
</dbReference>
<organism evidence="2 3">
    <name type="scientific">Dechloromonas hankyongensis</name>
    <dbReference type="NCBI Taxonomy" id="2908002"/>
    <lineage>
        <taxon>Bacteria</taxon>
        <taxon>Pseudomonadati</taxon>
        <taxon>Pseudomonadota</taxon>
        <taxon>Betaproteobacteria</taxon>
        <taxon>Rhodocyclales</taxon>
        <taxon>Azonexaceae</taxon>
        <taxon>Dechloromonas</taxon>
    </lineage>
</organism>
<proteinExistence type="predicted"/>